<sequence>MILRTLQDPGVMLFSALLITALRCQSVWARKSEPALGEGGAGLFRGSNRYHFAVEVPAAQMECFWHFAHQSGTFYLMFMVRTGPVEPARDLRRDQSVGQMKFQTEVTGFYRLCFGNRNNQFGAARVYLNFGVIYEGSEESESEMEGEEVLNSTLAGIQERVQKIQIQIFHMWRHYNFARMRKGKDHYVLLDNLSYVDWWSAAQSLLVLLSGFLQLHVLKRLFHTDPRRAGPL</sequence>
<reference evidence="11" key="1">
    <citation type="submission" date="2021-04" db="EMBL/GenBank/DDBJ databases">
        <authorList>
            <consortium name="Wellcome Sanger Institute Data Sharing"/>
        </authorList>
    </citation>
    <scope>NUCLEOTIDE SEQUENCE [LARGE SCALE GENOMIC DNA]</scope>
</reference>
<dbReference type="GO" id="GO:0005789">
    <property type="term" value="C:endoplasmic reticulum membrane"/>
    <property type="evidence" value="ECO:0007669"/>
    <property type="project" value="UniProtKB-SubCell"/>
</dbReference>
<feature type="signal peptide" evidence="9">
    <location>
        <begin position="1"/>
        <end position="29"/>
    </location>
</feature>
<feature type="domain" description="GOLD" evidence="10">
    <location>
        <begin position="33"/>
        <end position="132"/>
    </location>
</feature>
<dbReference type="AlphaFoldDB" id="A0A665TND9"/>
<reference evidence="11" key="3">
    <citation type="submission" date="2025-09" db="UniProtKB">
        <authorList>
            <consortium name="Ensembl"/>
        </authorList>
    </citation>
    <scope>IDENTIFICATION</scope>
</reference>
<evidence type="ECO:0000256" key="4">
    <source>
        <dbReference type="ARBA" id="ARBA00022729"/>
    </source>
</evidence>
<dbReference type="PROSITE" id="PS50866">
    <property type="entry name" value="GOLD"/>
    <property type="match status" value="1"/>
</dbReference>
<organism evidence="11 12">
    <name type="scientific">Echeneis naucrates</name>
    <name type="common">Live sharksucker</name>
    <dbReference type="NCBI Taxonomy" id="173247"/>
    <lineage>
        <taxon>Eukaryota</taxon>
        <taxon>Metazoa</taxon>
        <taxon>Chordata</taxon>
        <taxon>Craniata</taxon>
        <taxon>Vertebrata</taxon>
        <taxon>Euteleostomi</taxon>
        <taxon>Actinopterygii</taxon>
        <taxon>Neopterygii</taxon>
        <taxon>Teleostei</taxon>
        <taxon>Neoteleostei</taxon>
        <taxon>Acanthomorphata</taxon>
        <taxon>Carangaria</taxon>
        <taxon>Carangiformes</taxon>
        <taxon>Echeneidae</taxon>
        <taxon>Echeneis</taxon>
    </lineage>
</organism>
<name>A0A665TND9_ECHNA</name>
<protein>
    <recommendedName>
        <fullName evidence="10">GOLD domain-containing protein</fullName>
    </recommendedName>
</protein>
<evidence type="ECO:0000256" key="8">
    <source>
        <dbReference type="RuleBase" id="RU003827"/>
    </source>
</evidence>
<evidence type="ECO:0000256" key="5">
    <source>
        <dbReference type="ARBA" id="ARBA00022824"/>
    </source>
</evidence>
<evidence type="ECO:0000313" key="12">
    <source>
        <dbReference type="Proteomes" id="UP000472264"/>
    </source>
</evidence>
<dbReference type="OMA" id="QIFHMWR"/>
<gene>
    <name evidence="11" type="primary">LOC115056090</name>
</gene>
<evidence type="ECO:0000259" key="10">
    <source>
        <dbReference type="PROSITE" id="PS50866"/>
    </source>
</evidence>
<dbReference type="InParanoid" id="A0A665TND9"/>
<dbReference type="Pfam" id="PF01105">
    <property type="entry name" value="EMP24_GP25L"/>
    <property type="match status" value="1"/>
</dbReference>
<evidence type="ECO:0000256" key="9">
    <source>
        <dbReference type="SAM" id="SignalP"/>
    </source>
</evidence>
<dbReference type="InterPro" id="IPR009038">
    <property type="entry name" value="GOLD_dom"/>
</dbReference>
<dbReference type="Proteomes" id="UP000472264">
    <property type="component" value="Chromosome 16"/>
</dbReference>
<accession>A0A665TND9</accession>
<keyword evidence="4 9" id="KW-0732">Signal</keyword>
<evidence type="ECO:0000256" key="6">
    <source>
        <dbReference type="ARBA" id="ARBA00022989"/>
    </source>
</evidence>
<keyword evidence="12" id="KW-1185">Reference proteome</keyword>
<evidence type="ECO:0000256" key="1">
    <source>
        <dbReference type="ARBA" id="ARBA00004115"/>
    </source>
</evidence>
<dbReference type="SMART" id="SM01190">
    <property type="entry name" value="EMP24_GP25L"/>
    <property type="match status" value="1"/>
</dbReference>
<evidence type="ECO:0000256" key="3">
    <source>
        <dbReference type="ARBA" id="ARBA00022692"/>
    </source>
</evidence>
<evidence type="ECO:0000313" key="11">
    <source>
        <dbReference type="Ensembl" id="ENSENLP00000004276.1"/>
    </source>
</evidence>
<dbReference type="InterPro" id="IPR015720">
    <property type="entry name" value="Emp24-like"/>
</dbReference>
<keyword evidence="6" id="KW-1133">Transmembrane helix</keyword>
<dbReference type="PANTHER" id="PTHR22811">
    <property type="entry name" value="TRANSMEMBRANE EMP24 DOMAIN-CONTAINING PROTEIN"/>
    <property type="match status" value="1"/>
</dbReference>
<feature type="chain" id="PRO_5025428048" description="GOLD domain-containing protein" evidence="9">
    <location>
        <begin position="30"/>
        <end position="232"/>
    </location>
</feature>
<keyword evidence="7" id="KW-0472">Membrane</keyword>
<keyword evidence="3 8" id="KW-0812">Transmembrane</keyword>
<evidence type="ECO:0000256" key="2">
    <source>
        <dbReference type="ARBA" id="ARBA00007104"/>
    </source>
</evidence>
<dbReference type="Ensembl" id="ENSENLT00000004521.1">
    <property type="protein sequence ID" value="ENSENLP00000004276.1"/>
    <property type="gene ID" value="ENSENLG00000002134.1"/>
</dbReference>
<reference evidence="11" key="2">
    <citation type="submission" date="2025-08" db="UniProtKB">
        <authorList>
            <consortium name="Ensembl"/>
        </authorList>
    </citation>
    <scope>IDENTIFICATION</scope>
</reference>
<comment type="similarity">
    <text evidence="2 8">Belongs to the EMP24/GP25L family.</text>
</comment>
<evidence type="ECO:0000256" key="7">
    <source>
        <dbReference type="ARBA" id="ARBA00023136"/>
    </source>
</evidence>
<keyword evidence="5" id="KW-0256">Endoplasmic reticulum</keyword>
<proteinExistence type="inferred from homology"/>
<comment type="subcellular location">
    <subcellularLocation>
        <location evidence="1">Endoplasmic reticulum membrane</location>
        <topology evidence="1">Single-pass type I membrane protein</topology>
    </subcellularLocation>
    <subcellularLocation>
        <location evidence="8">Membrane</location>
        <topology evidence="8">Single-pass type I membrane protein</topology>
    </subcellularLocation>
</comment>